<proteinExistence type="predicted"/>
<keyword evidence="13" id="KW-1185">Reference proteome</keyword>
<evidence type="ECO:0000313" key="12">
    <source>
        <dbReference type="EMBL" id="GAA1502559.1"/>
    </source>
</evidence>
<evidence type="ECO:0000256" key="3">
    <source>
        <dbReference type="ARBA" id="ARBA00022553"/>
    </source>
</evidence>
<evidence type="ECO:0000256" key="7">
    <source>
        <dbReference type="ARBA" id="ARBA00022840"/>
    </source>
</evidence>
<evidence type="ECO:0000256" key="6">
    <source>
        <dbReference type="ARBA" id="ARBA00022777"/>
    </source>
</evidence>
<feature type="transmembrane region" description="Helical" evidence="10">
    <location>
        <begin position="206"/>
        <end position="224"/>
    </location>
</feature>
<feature type="transmembrane region" description="Helical" evidence="10">
    <location>
        <begin position="244"/>
        <end position="265"/>
    </location>
</feature>
<dbReference type="InterPro" id="IPR003594">
    <property type="entry name" value="HATPase_dom"/>
</dbReference>
<evidence type="ECO:0000256" key="4">
    <source>
        <dbReference type="ARBA" id="ARBA00022679"/>
    </source>
</evidence>
<keyword evidence="10" id="KW-1133">Transmembrane helix</keyword>
<feature type="region of interest" description="Disordered" evidence="9">
    <location>
        <begin position="1"/>
        <end position="46"/>
    </location>
</feature>
<dbReference type="Pfam" id="PF07730">
    <property type="entry name" value="HisKA_3"/>
    <property type="match status" value="1"/>
</dbReference>
<dbReference type="Pfam" id="PF02518">
    <property type="entry name" value="HATPase_c"/>
    <property type="match status" value="1"/>
</dbReference>
<dbReference type="Proteomes" id="UP001500842">
    <property type="component" value="Unassembled WGS sequence"/>
</dbReference>
<feature type="transmembrane region" description="Helical" evidence="10">
    <location>
        <begin position="92"/>
        <end position="111"/>
    </location>
</feature>
<dbReference type="CDD" id="cd16917">
    <property type="entry name" value="HATPase_UhpB-NarQ-NarX-like"/>
    <property type="match status" value="1"/>
</dbReference>
<keyword evidence="8" id="KW-0902">Two-component regulatory system</keyword>
<keyword evidence="6" id="KW-0418">Kinase</keyword>
<dbReference type="Gene3D" id="3.30.565.10">
    <property type="entry name" value="Histidine kinase-like ATPase, C-terminal domain"/>
    <property type="match status" value="1"/>
</dbReference>
<feature type="domain" description="Histidine kinase/HSP90-like ATPase" evidence="11">
    <location>
        <begin position="642"/>
        <end position="733"/>
    </location>
</feature>
<evidence type="ECO:0000256" key="1">
    <source>
        <dbReference type="ARBA" id="ARBA00000085"/>
    </source>
</evidence>
<dbReference type="SUPFAM" id="SSF55874">
    <property type="entry name" value="ATPase domain of HSP90 chaperone/DNA topoisomerase II/histidine kinase"/>
    <property type="match status" value="1"/>
</dbReference>
<evidence type="ECO:0000256" key="8">
    <source>
        <dbReference type="ARBA" id="ARBA00023012"/>
    </source>
</evidence>
<keyword evidence="3" id="KW-0597">Phosphoprotein</keyword>
<dbReference type="PANTHER" id="PTHR24421:SF10">
    <property type="entry name" value="NITRATE_NITRITE SENSOR PROTEIN NARQ"/>
    <property type="match status" value="1"/>
</dbReference>
<feature type="transmembrane region" description="Helical" evidence="10">
    <location>
        <begin position="170"/>
        <end position="194"/>
    </location>
</feature>
<feature type="transmembrane region" description="Helical" evidence="10">
    <location>
        <begin position="60"/>
        <end position="80"/>
    </location>
</feature>
<feature type="transmembrane region" description="Helical" evidence="10">
    <location>
        <begin position="123"/>
        <end position="150"/>
    </location>
</feature>
<reference evidence="12 13" key="1">
    <citation type="journal article" date="2019" name="Int. J. Syst. Evol. Microbiol.">
        <title>The Global Catalogue of Microorganisms (GCM) 10K type strain sequencing project: providing services to taxonomists for standard genome sequencing and annotation.</title>
        <authorList>
            <consortium name="The Broad Institute Genomics Platform"/>
            <consortium name="The Broad Institute Genome Sequencing Center for Infectious Disease"/>
            <person name="Wu L."/>
            <person name="Ma J."/>
        </authorList>
    </citation>
    <scope>NUCLEOTIDE SEQUENCE [LARGE SCALE GENOMIC DNA]</scope>
    <source>
        <strain evidence="12 13">JCM 14942</strain>
    </source>
</reference>
<keyword evidence="10" id="KW-0472">Membrane</keyword>
<evidence type="ECO:0000259" key="11">
    <source>
        <dbReference type="SMART" id="SM00387"/>
    </source>
</evidence>
<dbReference type="PANTHER" id="PTHR24421">
    <property type="entry name" value="NITRATE/NITRITE SENSOR PROTEIN NARX-RELATED"/>
    <property type="match status" value="1"/>
</dbReference>
<keyword evidence="10" id="KW-0812">Transmembrane</keyword>
<evidence type="ECO:0000256" key="10">
    <source>
        <dbReference type="SAM" id="Phobius"/>
    </source>
</evidence>
<comment type="caution">
    <text evidence="12">The sequence shown here is derived from an EMBL/GenBank/DDBJ whole genome shotgun (WGS) entry which is preliminary data.</text>
</comment>
<dbReference type="EC" id="2.7.13.3" evidence="2"/>
<dbReference type="InterPro" id="IPR050482">
    <property type="entry name" value="Sensor_HK_TwoCompSys"/>
</dbReference>
<evidence type="ECO:0000256" key="9">
    <source>
        <dbReference type="SAM" id="MobiDB-lite"/>
    </source>
</evidence>
<keyword evidence="5" id="KW-0547">Nucleotide-binding</keyword>
<dbReference type="InterPro" id="IPR036890">
    <property type="entry name" value="HATPase_C_sf"/>
</dbReference>
<feature type="transmembrane region" description="Helical" evidence="10">
    <location>
        <begin position="332"/>
        <end position="357"/>
    </location>
</feature>
<dbReference type="InterPro" id="IPR011712">
    <property type="entry name" value="Sig_transdc_His_kin_sub3_dim/P"/>
</dbReference>
<sequence length="734" mass="76604">MGVGRSTQRPAGAGRIPPGRPVDRGAASRTTAVRRDRLPPPPARVDTRLVDTSARSRRPVTVAAAVISAVAVVAVASLWVRGRSLDVQYGLFVFHNAPPALLLSWLGRLVVVRRPGNRIGPILLVIAGLGAAHCAVAALADVAIVRWGYVAAITGDHPLIPAEMPLSASVPFWIMNWLWLPQVVLLLTVLPAIFPDGSLPGPRWRVVPWLAGAGGLVFGLGLVLDAWPTGAWGTGETPEAVGTLLGLGLLVTGAATFLAVAALVVRWRHAAPAQRAPYHVVGSVFGVVAVLWVAAYPWPRLWTPAVLVGIQVLLLAYALAAARFRVHDLEPVLARSAVATGLSLAVTAAFVAVVLAVGVVAARLSDAPVLPWIAVGIVAVAADPVRRWARRRIDRLVFRLADDRTVVVSEIAAHAGEDAAEQLLRRVVDALHRSTGAARVEARLSAEGLQGAPEAAAGPVAAYRTCLAEPILSNGEQLGELRLLTDLPGDLAPGAAEVLADVARVAGTALHNSRLSSALAAQLDDLQASRRRLVEAHDTARRSVERDLHDGAQAQLVALRLRLAVLQTQADAGLDPLALRDGLAGVADEIDATVETLRTLARGLQPPILAQDGVAAALRSSARGLPLPVTVAVDGFGRYDAAVETALYFVCLEALQNAVRHGDAATAAVMLRDEGDVVSFTVSDDGRGFDPVVPRAGGSGLTNVADRLGALGGTLELDSSPGSGCRVHGRVPIG</sequence>
<evidence type="ECO:0000256" key="2">
    <source>
        <dbReference type="ARBA" id="ARBA00012438"/>
    </source>
</evidence>
<keyword evidence="4" id="KW-0808">Transferase</keyword>
<evidence type="ECO:0000313" key="13">
    <source>
        <dbReference type="Proteomes" id="UP001500842"/>
    </source>
</evidence>
<dbReference type="SMART" id="SM00387">
    <property type="entry name" value="HATPase_c"/>
    <property type="match status" value="1"/>
</dbReference>
<accession>A0ABN1ZRB8</accession>
<protein>
    <recommendedName>
        <fullName evidence="2">histidine kinase</fullName>
        <ecNumber evidence="2">2.7.13.3</ecNumber>
    </recommendedName>
</protein>
<keyword evidence="7" id="KW-0067">ATP-binding</keyword>
<gene>
    <name evidence="12" type="ORF">GCM10009788_02230</name>
</gene>
<organism evidence="12 13">
    <name type="scientific">Nocardioides humi</name>
    <dbReference type="NCBI Taxonomy" id="449461"/>
    <lineage>
        <taxon>Bacteria</taxon>
        <taxon>Bacillati</taxon>
        <taxon>Actinomycetota</taxon>
        <taxon>Actinomycetes</taxon>
        <taxon>Propionibacteriales</taxon>
        <taxon>Nocardioidaceae</taxon>
        <taxon>Nocardioides</taxon>
    </lineage>
</organism>
<feature type="transmembrane region" description="Helical" evidence="10">
    <location>
        <begin position="301"/>
        <end position="320"/>
    </location>
</feature>
<evidence type="ECO:0000256" key="5">
    <source>
        <dbReference type="ARBA" id="ARBA00022741"/>
    </source>
</evidence>
<feature type="transmembrane region" description="Helical" evidence="10">
    <location>
        <begin position="277"/>
        <end position="295"/>
    </location>
</feature>
<dbReference type="EMBL" id="BAAAOR010000002">
    <property type="protein sequence ID" value="GAA1502559.1"/>
    <property type="molecule type" value="Genomic_DNA"/>
</dbReference>
<name>A0ABN1ZRB8_9ACTN</name>
<comment type="catalytic activity">
    <reaction evidence="1">
        <text>ATP + protein L-histidine = ADP + protein N-phospho-L-histidine.</text>
        <dbReference type="EC" id="2.7.13.3"/>
    </reaction>
</comment>